<name>A0ACD4WJI1_STRVN</name>
<evidence type="ECO:0000313" key="1">
    <source>
        <dbReference type="EMBL" id="WOY98100.1"/>
    </source>
</evidence>
<organism evidence="1 2">
    <name type="scientific">Streptomyces violaceoruber</name>
    <dbReference type="NCBI Taxonomy" id="1935"/>
    <lineage>
        <taxon>Bacteria</taxon>
        <taxon>Bacillati</taxon>
        <taxon>Actinomycetota</taxon>
        <taxon>Actinomycetes</taxon>
        <taxon>Kitasatosporales</taxon>
        <taxon>Streptomycetaceae</taxon>
        <taxon>Streptomyces</taxon>
        <taxon>Streptomyces violaceoruber group</taxon>
    </lineage>
</organism>
<proteinExistence type="predicted"/>
<evidence type="ECO:0000313" key="2">
    <source>
        <dbReference type="Proteomes" id="UP001303608"/>
    </source>
</evidence>
<accession>A0ACD4WJI1</accession>
<reference evidence="1" key="1">
    <citation type="submission" date="2023-10" db="EMBL/GenBank/DDBJ databases">
        <title>The genome sequence of Streptomyces violaceoruber CGMCC 4.1801.</title>
        <authorList>
            <person name="Mo P."/>
        </authorList>
    </citation>
    <scope>NUCLEOTIDE SEQUENCE</scope>
    <source>
        <strain evidence="1">CGMCC 4.1801</strain>
    </source>
</reference>
<gene>
    <name evidence="1" type="ORF">R2E43_11825</name>
</gene>
<dbReference type="EMBL" id="CP137734">
    <property type="protein sequence ID" value="WOY98100.1"/>
    <property type="molecule type" value="Genomic_DNA"/>
</dbReference>
<keyword evidence="2" id="KW-1185">Reference proteome</keyword>
<protein>
    <submittedName>
        <fullName evidence="1">Uncharacterized protein</fullName>
    </submittedName>
</protein>
<dbReference type="Proteomes" id="UP001303608">
    <property type="component" value="Chromosome"/>
</dbReference>
<sequence length="179" mass="19930">MFEIRVITDPADADRVTAALSTAFTTGETRRYPTRDGQRTRLYVTADHRPAPEPFLAPEAAYALAPSILSEMRWVTNAVAIAECFTALERDYYLRKAALLDRIALMDEPAPPFGDATEAAEAAAVFLLDTDRDHLADRVVERADKDPRGYVRQQYALHAACVYDDLGEGPCYLHPDPEN</sequence>